<reference evidence="7" key="1">
    <citation type="submission" date="2021-01" db="EMBL/GenBank/DDBJ databases">
        <authorList>
            <person name="Corre E."/>
            <person name="Pelletier E."/>
            <person name="Niang G."/>
            <person name="Scheremetjew M."/>
            <person name="Finn R."/>
            <person name="Kale V."/>
            <person name="Holt S."/>
            <person name="Cochrane G."/>
            <person name="Meng A."/>
            <person name="Brown T."/>
            <person name="Cohen L."/>
        </authorList>
    </citation>
    <scope>NUCLEOTIDE SEQUENCE</scope>
    <source>
        <strain evidence="7">CCMP1594</strain>
    </source>
</reference>
<proteinExistence type="predicted"/>
<dbReference type="PROSITE" id="PS51999">
    <property type="entry name" value="ZF_GRF"/>
    <property type="match status" value="1"/>
</dbReference>
<keyword evidence="3" id="KW-0862">Zinc</keyword>
<dbReference type="Pfam" id="PF06839">
    <property type="entry name" value="Zn_ribbon_GRF"/>
    <property type="match status" value="1"/>
</dbReference>
<dbReference type="CDD" id="cd18809">
    <property type="entry name" value="SF1_C_RecD"/>
    <property type="match status" value="1"/>
</dbReference>
<sequence>MAALNGRIARLRDMERAAPGRHLPVVQFLDGNQVTLEPQLFSRVCPCLGIITRTQIPLMLAWALTVHKSQGLSIDWLEVDLNKSFAEGQVYVALSRCKGPDRLAVRWKHNTVETGIKTSRLVQRFYSLRQDQHLPSWDMKACGSSVSHRLEFDPDSPACLTSGSTCNSGPDANASGPVKPAPKCNCGVLCERFTSTTAANPGRPFYCCRKPKNSKDKCSYFEWI</sequence>
<dbReference type="InterPro" id="IPR010666">
    <property type="entry name" value="Znf_GRF"/>
</dbReference>
<dbReference type="SUPFAM" id="SSF52540">
    <property type="entry name" value="P-loop containing nucleoside triphosphate hydrolases"/>
    <property type="match status" value="1"/>
</dbReference>
<dbReference type="GO" id="GO:0006310">
    <property type="term" value="P:DNA recombination"/>
    <property type="evidence" value="ECO:0007669"/>
    <property type="project" value="UniProtKB-KW"/>
</dbReference>
<evidence type="ECO:0000256" key="5">
    <source>
        <dbReference type="PROSITE-ProRule" id="PRU01343"/>
    </source>
</evidence>
<gene>
    <name evidence="7" type="ORF">EGYM00163_LOCUS33463</name>
</gene>
<evidence type="ECO:0000256" key="4">
    <source>
        <dbReference type="ARBA" id="ARBA00023172"/>
    </source>
</evidence>
<dbReference type="InterPro" id="IPR027417">
    <property type="entry name" value="P-loop_NTPase"/>
</dbReference>
<evidence type="ECO:0000256" key="2">
    <source>
        <dbReference type="ARBA" id="ARBA00022771"/>
    </source>
</evidence>
<dbReference type="PANTHER" id="PTHR47642">
    <property type="entry name" value="ATP-DEPENDENT DNA HELICASE"/>
    <property type="match status" value="1"/>
</dbReference>
<evidence type="ECO:0000256" key="3">
    <source>
        <dbReference type="ARBA" id="ARBA00022833"/>
    </source>
</evidence>
<keyword evidence="1" id="KW-0479">Metal-binding</keyword>
<dbReference type="AlphaFoldDB" id="A0A7S4G1H9"/>
<name>A0A7S4G1H9_9EUGL</name>
<keyword evidence="4" id="KW-0233">DNA recombination</keyword>
<evidence type="ECO:0000256" key="1">
    <source>
        <dbReference type="ARBA" id="ARBA00022723"/>
    </source>
</evidence>
<dbReference type="EMBL" id="HBJA01096686">
    <property type="protein sequence ID" value="CAE0822262.1"/>
    <property type="molecule type" value="Transcribed_RNA"/>
</dbReference>
<evidence type="ECO:0000313" key="7">
    <source>
        <dbReference type="EMBL" id="CAE0822262.1"/>
    </source>
</evidence>
<dbReference type="GO" id="GO:0008270">
    <property type="term" value="F:zinc ion binding"/>
    <property type="evidence" value="ECO:0007669"/>
    <property type="project" value="UniProtKB-KW"/>
</dbReference>
<evidence type="ECO:0000259" key="6">
    <source>
        <dbReference type="PROSITE" id="PS51999"/>
    </source>
</evidence>
<keyword evidence="2 5" id="KW-0863">Zinc-finger</keyword>
<organism evidence="7">
    <name type="scientific">Eutreptiella gymnastica</name>
    <dbReference type="NCBI Taxonomy" id="73025"/>
    <lineage>
        <taxon>Eukaryota</taxon>
        <taxon>Discoba</taxon>
        <taxon>Euglenozoa</taxon>
        <taxon>Euglenida</taxon>
        <taxon>Spirocuta</taxon>
        <taxon>Euglenophyceae</taxon>
        <taxon>Eutreptiales</taxon>
        <taxon>Eutreptiaceae</taxon>
        <taxon>Eutreptiella</taxon>
    </lineage>
</organism>
<accession>A0A7S4G1H9</accession>
<protein>
    <recommendedName>
        <fullName evidence="6">GRF-type domain-containing protein</fullName>
    </recommendedName>
</protein>
<dbReference type="InterPro" id="IPR051055">
    <property type="entry name" value="PIF1_helicase"/>
</dbReference>
<feature type="domain" description="GRF-type" evidence="6">
    <location>
        <begin position="184"/>
        <end position="224"/>
    </location>
</feature>
<dbReference type="PANTHER" id="PTHR47642:SF5">
    <property type="entry name" value="ATP-DEPENDENT DNA HELICASE"/>
    <property type="match status" value="1"/>
</dbReference>